<dbReference type="Proteomes" id="UP000034774">
    <property type="component" value="Unassembled WGS sequence"/>
</dbReference>
<name>A0A0G0LU65_9BACT</name>
<dbReference type="GO" id="GO:0004553">
    <property type="term" value="F:hydrolase activity, hydrolyzing O-glycosyl compounds"/>
    <property type="evidence" value="ECO:0007669"/>
    <property type="project" value="TreeGrafter"/>
</dbReference>
<accession>A0A0G0LU65</accession>
<organism evidence="1 2">
    <name type="scientific">Candidatus Woesebacteria bacterium GW2011_GWB1_39_10</name>
    <dbReference type="NCBI Taxonomy" id="1618572"/>
    <lineage>
        <taxon>Bacteria</taxon>
        <taxon>Candidatus Woeseibacteriota</taxon>
    </lineage>
</organism>
<protein>
    <recommendedName>
        <fullName evidence="3">Glycoside hydrolase family 5 domain-containing protein</fullName>
    </recommendedName>
</protein>
<dbReference type="SUPFAM" id="SSF51445">
    <property type="entry name" value="(Trans)glycosidases"/>
    <property type="match status" value="1"/>
</dbReference>
<dbReference type="PANTHER" id="PTHR12631">
    <property type="entry name" value="ALPHA-L-IDURONIDASE"/>
    <property type="match status" value="1"/>
</dbReference>
<dbReference type="EMBL" id="LBVU01000006">
    <property type="protein sequence ID" value="KKQ91530.1"/>
    <property type="molecule type" value="Genomic_DNA"/>
</dbReference>
<dbReference type="PANTHER" id="PTHR12631:SF10">
    <property type="entry name" value="BETA-XYLOSIDASE-LIKE PROTEIN-RELATED"/>
    <property type="match status" value="1"/>
</dbReference>
<dbReference type="InterPro" id="IPR017853">
    <property type="entry name" value="GH"/>
</dbReference>
<dbReference type="InterPro" id="IPR051923">
    <property type="entry name" value="Glycosyl_Hydrolase_39"/>
</dbReference>
<proteinExistence type="predicted"/>
<sequence length="440" mass="49514">MAITDPLSVPNNKFGVHIFSEKDLPDAQKLINTSGDWGYVTFVITEGERDHDRWQKVFDQMRRDHLIPIVRLATKASGDTWEIPKIEEINNWIAFLNSLNWVIENRYVIISNEPNHSSEWGGKIDPETYATYLKNFSQALHTASPDFFVLPAGLDASANNSVKTMDETKFIRAMLKAEPDVFNFIDGWNSHSYPNPAFSGKETDVGRGTINTFDWELTYLKTLGATKSLPVFITETGWSNVDSSEDQIASRLIYAYKNVWSDSRIVAVTPFILNYPNPPFEQFSWKKADGSFYSFYTTISNLPKIAGAPKQIVKGDILAVFAQPVIPLGSEYVGAILAKNTGQSIWSQNNISIGSESSDFTIKPFSFQEIEPTRLGLIVFKAAAPENTGIYTKSLFLADTENKKITNSFSIEAYVVKIDQNQINNYFTGVQRYIKGLLKI</sequence>
<comment type="caution">
    <text evidence="1">The sequence shown here is derived from an EMBL/GenBank/DDBJ whole genome shotgun (WGS) entry which is preliminary data.</text>
</comment>
<evidence type="ECO:0000313" key="1">
    <source>
        <dbReference type="EMBL" id="KKQ91530.1"/>
    </source>
</evidence>
<evidence type="ECO:0008006" key="3">
    <source>
        <dbReference type="Google" id="ProtNLM"/>
    </source>
</evidence>
<dbReference type="Gene3D" id="3.20.20.80">
    <property type="entry name" value="Glycosidases"/>
    <property type="match status" value="1"/>
</dbReference>
<evidence type="ECO:0000313" key="2">
    <source>
        <dbReference type="Proteomes" id="UP000034774"/>
    </source>
</evidence>
<gene>
    <name evidence="1" type="ORF">UT17_C0006G0005</name>
</gene>
<dbReference type="AlphaFoldDB" id="A0A0G0LU65"/>
<reference evidence="1 2" key="1">
    <citation type="journal article" date="2015" name="Nature">
        <title>rRNA introns, odd ribosomes, and small enigmatic genomes across a large radiation of phyla.</title>
        <authorList>
            <person name="Brown C.T."/>
            <person name="Hug L.A."/>
            <person name="Thomas B.C."/>
            <person name="Sharon I."/>
            <person name="Castelle C.J."/>
            <person name="Singh A."/>
            <person name="Wilkins M.J."/>
            <person name="Williams K.H."/>
            <person name="Banfield J.F."/>
        </authorList>
    </citation>
    <scope>NUCLEOTIDE SEQUENCE [LARGE SCALE GENOMIC DNA]</scope>
</reference>